<gene>
    <name evidence="2" type="ORF">H4684_001078</name>
</gene>
<feature type="transmembrane region" description="Helical" evidence="1">
    <location>
        <begin position="12"/>
        <end position="38"/>
    </location>
</feature>
<dbReference type="Proteomes" id="UP000639010">
    <property type="component" value="Unassembled WGS sequence"/>
</dbReference>
<protein>
    <submittedName>
        <fullName evidence="2">Uncharacterized protein</fullName>
    </submittedName>
</protein>
<organism evidence="2 3">
    <name type="scientific">Desulfomicrobium macestii</name>
    <dbReference type="NCBI Taxonomy" id="90731"/>
    <lineage>
        <taxon>Bacteria</taxon>
        <taxon>Pseudomonadati</taxon>
        <taxon>Thermodesulfobacteriota</taxon>
        <taxon>Desulfovibrionia</taxon>
        <taxon>Desulfovibrionales</taxon>
        <taxon>Desulfomicrobiaceae</taxon>
        <taxon>Desulfomicrobium</taxon>
    </lineage>
</organism>
<evidence type="ECO:0000313" key="3">
    <source>
        <dbReference type="Proteomes" id="UP000639010"/>
    </source>
</evidence>
<accession>A0ABR9H164</accession>
<name>A0ABR9H164_9BACT</name>
<dbReference type="RefSeq" id="WP_192623080.1">
    <property type="nucleotide sequence ID" value="NZ_JADBGG010000006.1"/>
</dbReference>
<evidence type="ECO:0000313" key="2">
    <source>
        <dbReference type="EMBL" id="MBE1424446.1"/>
    </source>
</evidence>
<comment type="caution">
    <text evidence="2">The sequence shown here is derived from an EMBL/GenBank/DDBJ whole genome shotgun (WGS) entry which is preliminary data.</text>
</comment>
<dbReference type="EMBL" id="JADBGG010000006">
    <property type="protein sequence ID" value="MBE1424446.1"/>
    <property type="molecule type" value="Genomic_DNA"/>
</dbReference>
<keyword evidence="1" id="KW-0472">Membrane</keyword>
<keyword evidence="1" id="KW-0812">Transmembrane</keyword>
<sequence length="115" mass="12366">MSQRGHISMLQGRLFGVVLVPLLAFTLMSVSISTVVFLHGLEKACCSEDCSPEPATATAECADSVCGMISGFLSFLPEQGFPVTVSRTASRFEWQLVLAAPDPLLRAAEFPPEFT</sequence>
<keyword evidence="3" id="KW-1185">Reference proteome</keyword>
<proteinExistence type="predicted"/>
<keyword evidence="1" id="KW-1133">Transmembrane helix</keyword>
<evidence type="ECO:0000256" key="1">
    <source>
        <dbReference type="SAM" id="Phobius"/>
    </source>
</evidence>
<reference evidence="2 3" key="1">
    <citation type="submission" date="2020-10" db="EMBL/GenBank/DDBJ databases">
        <title>Genomic Encyclopedia of Type Strains, Phase IV (KMG-IV): sequencing the most valuable type-strain genomes for metagenomic binning, comparative biology and taxonomic classification.</title>
        <authorList>
            <person name="Goeker M."/>
        </authorList>
    </citation>
    <scope>NUCLEOTIDE SEQUENCE [LARGE SCALE GENOMIC DNA]</scope>
    <source>
        <strain evidence="2 3">DSM 4194</strain>
    </source>
</reference>